<evidence type="ECO:0000313" key="1">
    <source>
        <dbReference type="EMBL" id="MBB2199780.1"/>
    </source>
</evidence>
<comment type="caution">
    <text evidence="1">The sequence shown here is derived from an EMBL/GenBank/DDBJ whole genome shotgun (WGS) entry which is preliminary data.</text>
</comment>
<organism evidence="1 2">
    <name type="scientific">Gluconacetobacter dulcium</name>
    <dbReference type="NCBI Taxonomy" id="2729096"/>
    <lineage>
        <taxon>Bacteria</taxon>
        <taxon>Pseudomonadati</taxon>
        <taxon>Pseudomonadota</taxon>
        <taxon>Alphaproteobacteria</taxon>
        <taxon>Acetobacterales</taxon>
        <taxon>Acetobacteraceae</taxon>
        <taxon>Gluconacetobacter</taxon>
    </lineage>
</organism>
<dbReference type="RefSeq" id="WP_183010683.1">
    <property type="nucleotide sequence ID" value="NZ_JABEQP010000031.1"/>
</dbReference>
<protein>
    <submittedName>
        <fullName evidence="1">Uncharacterized protein</fullName>
    </submittedName>
</protein>
<dbReference type="EMBL" id="JABEQP010000031">
    <property type="protein sequence ID" value="MBB2199780.1"/>
    <property type="molecule type" value="Genomic_DNA"/>
</dbReference>
<name>A0A7W4PJD8_9PROT</name>
<accession>A0A7W4PJD8</accession>
<reference evidence="1 2" key="1">
    <citation type="submission" date="2020-04" db="EMBL/GenBank/DDBJ databases">
        <title>Description of novel Gluconacetobacter.</title>
        <authorList>
            <person name="Sombolestani A."/>
        </authorList>
    </citation>
    <scope>NUCLEOTIDE SEQUENCE [LARGE SCALE GENOMIC DNA]</scope>
    <source>
        <strain evidence="1 2">LMG 22058</strain>
    </source>
</reference>
<dbReference type="Proteomes" id="UP000530320">
    <property type="component" value="Unassembled WGS sequence"/>
</dbReference>
<gene>
    <name evidence="1" type="ORF">HLH44_20525</name>
</gene>
<dbReference type="AlphaFoldDB" id="A0A7W4PJD8"/>
<evidence type="ECO:0000313" key="2">
    <source>
        <dbReference type="Proteomes" id="UP000530320"/>
    </source>
</evidence>
<sequence>MKKISMSMSASDAASGAYQIKEGRFAGLAAETLVAAGEGFLAVTLYKAIGRLSGLDDAISELRSRAPKAVEDGSLVGREPAPDPDLDAHIAALQAQRDFRLASLEAIFQEASAVADRILARIVNAEWVDGGLA</sequence>
<proteinExistence type="predicted"/>